<dbReference type="PANTHER" id="PTHR42673:SF4">
    <property type="entry name" value="MALEYLACETOACETATE ISOMERASE"/>
    <property type="match status" value="1"/>
</dbReference>
<dbReference type="Pfam" id="PF02798">
    <property type="entry name" value="GST_N"/>
    <property type="match status" value="1"/>
</dbReference>
<dbReference type="InterPro" id="IPR036249">
    <property type="entry name" value="Thioredoxin-like_sf"/>
</dbReference>
<evidence type="ECO:0000256" key="5">
    <source>
        <dbReference type="ARBA" id="ARBA00010007"/>
    </source>
</evidence>
<evidence type="ECO:0000256" key="3">
    <source>
        <dbReference type="ARBA" id="ARBA00004496"/>
    </source>
</evidence>
<dbReference type="InterPro" id="IPR004045">
    <property type="entry name" value="Glutathione_S-Trfase_N"/>
</dbReference>
<dbReference type="PROSITE" id="PS50404">
    <property type="entry name" value="GST_NTER"/>
    <property type="match status" value="1"/>
</dbReference>
<dbReference type="InterPro" id="IPR010987">
    <property type="entry name" value="Glutathione-S-Trfase_C-like"/>
</dbReference>
<dbReference type="GO" id="GO:0006749">
    <property type="term" value="P:glutathione metabolic process"/>
    <property type="evidence" value="ECO:0007669"/>
    <property type="project" value="TreeGrafter"/>
</dbReference>
<feature type="domain" description="GST N-terminal" evidence="12">
    <location>
        <begin position="9"/>
        <end position="90"/>
    </location>
</feature>
<keyword evidence="15" id="KW-1185">Reference proteome</keyword>
<dbReference type="SFLD" id="SFLDS00019">
    <property type="entry name" value="Glutathione_Transferase_(cytos"/>
    <property type="match status" value="1"/>
</dbReference>
<dbReference type="InterPro" id="IPR040079">
    <property type="entry name" value="Glutathione_S-Trfase"/>
</dbReference>
<dbReference type="AlphaFoldDB" id="A0A9N9AVL1"/>
<evidence type="ECO:0000256" key="9">
    <source>
        <dbReference type="ARBA" id="ARBA00023232"/>
    </source>
</evidence>
<dbReference type="CDD" id="cd03191">
    <property type="entry name" value="GST_C_Zeta"/>
    <property type="match status" value="1"/>
</dbReference>
<dbReference type="SUPFAM" id="SSF47616">
    <property type="entry name" value="GST C-terminal domain-like"/>
    <property type="match status" value="1"/>
</dbReference>
<dbReference type="OrthoDB" id="202840at2759"/>
<dbReference type="InterPro" id="IPR034330">
    <property type="entry name" value="GST_Zeta_C"/>
</dbReference>
<dbReference type="EMBL" id="CAJVPK010000755">
    <property type="protein sequence ID" value="CAG8546417.1"/>
    <property type="molecule type" value="Genomic_DNA"/>
</dbReference>
<evidence type="ECO:0000256" key="11">
    <source>
        <dbReference type="ARBA" id="ARBA00047960"/>
    </source>
</evidence>
<dbReference type="PROSITE" id="PS50405">
    <property type="entry name" value="GST_CTER"/>
    <property type="match status" value="1"/>
</dbReference>
<comment type="cofactor">
    <cofactor evidence="2">
        <name>glutathione</name>
        <dbReference type="ChEBI" id="CHEBI:57925"/>
    </cofactor>
</comment>
<evidence type="ECO:0000256" key="10">
    <source>
        <dbReference type="ARBA" id="ARBA00023235"/>
    </source>
</evidence>
<keyword evidence="8" id="KW-0828">Tyrosine catabolism</keyword>
<evidence type="ECO:0000256" key="4">
    <source>
        <dbReference type="ARBA" id="ARBA00004671"/>
    </source>
</evidence>
<evidence type="ECO:0000256" key="2">
    <source>
        <dbReference type="ARBA" id="ARBA00001955"/>
    </source>
</evidence>
<reference evidence="14" key="1">
    <citation type="submission" date="2021-06" db="EMBL/GenBank/DDBJ databases">
        <authorList>
            <person name="Kallberg Y."/>
            <person name="Tangrot J."/>
            <person name="Rosling A."/>
        </authorList>
    </citation>
    <scope>NUCLEOTIDE SEQUENCE</scope>
    <source>
        <strain evidence="14">AZ414A</strain>
    </source>
</reference>
<comment type="catalytic activity">
    <reaction evidence="1">
        <text>4-maleylacetoacetate = 4-fumarylacetoacetate</text>
        <dbReference type="Rhea" id="RHEA:14817"/>
        <dbReference type="ChEBI" id="CHEBI:17105"/>
        <dbReference type="ChEBI" id="CHEBI:18034"/>
        <dbReference type="EC" id="5.2.1.2"/>
    </reaction>
</comment>
<dbReference type="GO" id="GO:0006572">
    <property type="term" value="P:L-tyrosine catabolic process"/>
    <property type="evidence" value="ECO:0007669"/>
    <property type="project" value="UniProtKB-KW"/>
</dbReference>
<dbReference type="CDD" id="cd03042">
    <property type="entry name" value="GST_N_Zeta"/>
    <property type="match status" value="1"/>
</dbReference>
<dbReference type="GO" id="GO:0004364">
    <property type="term" value="F:glutathione transferase activity"/>
    <property type="evidence" value="ECO:0007669"/>
    <property type="project" value="UniProtKB-EC"/>
</dbReference>
<dbReference type="Proteomes" id="UP000789706">
    <property type="component" value="Unassembled WGS sequence"/>
</dbReference>
<keyword evidence="6" id="KW-0963">Cytoplasm</keyword>
<dbReference type="Pfam" id="PF00043">
    <property type="entry name" value="GST_C"/>
    <property type="match status" value="1"/>
</dbReference>
<dbReference type="GO" id="GO:0005739">
    <property type="term" value="C:mitochondrion"/>
    <property type="evidence" value="ECO:0007669"/>
    <property type="project" value="TreeGrafter"/>
</dbReference>
<dbReference type="Gene3D" id="3.40.30.10">
    <property type="entry name" value="Glutaredoxin"/>
    <property type="match status" value="1"/>
</dbReference>
<dbReference type="InterPro" id="IPR034333">
    <property type="entry name" value="GST_Zeta_N"/>
</dbReference>
<feature type="domain" description="GST C-terminal" evidence="13">
    <location>
        <begin position="95"/>
        <end position="215"/>
    </location>
</feature>
<dbReference type="FunFam" id="1.20.1050.10:FF:000010">
    <property type="entry name" value="Maleylacetoacetate isomerase isoform 1"/>
    <property type="match status" value="1"/>
</dbReference>
<dbReference type="GO" id="GO:0006559">
    <property type="term" value="P:L-phenylalanine catabolic process"/>
    <property type="evidence" value="ECO:0007669"/>
    <property type="project" value="UniProtKB-KW"/>
</dbReference>
<name>A0A9N9AVL1_9GLOM</name>
<dbReference type="SFLD" id="SFLDG00358">
    <property type="entry name" value="Main_(cytGST)"/>
    <property type="match status" value="1"/>
</dbReference>
<sequence>MSNPQYHHEKPVLYSYFRSSCAWRVRTVLNWKGIDYEIKPVNLVKEEQKAPEYSKLNPLKEVPTLIIDGLVLTQSLAIIEYLEETRPEKPVLPKEPGKRALVRSLVLAIASDTQPVTNLRILNYLGDDRKEEWTKYWMSYIFEGIEKQLKEVADDYCVGNEVTLADICLVPQVFNANRFKVDLTPFPIIQRISDKLLELEAFKKAHPFRQIDCPSELKSKNNIT</sequence>
<dbReference type="GO" id="GO:0016034">
    <property type="term" value="F:maleylacetoacetate isomerase activity"/>
    <property type="evidence" value="ECO:0007669"/>
    <property type="project" value="UniProtKB-EC"/>
</dbReference>
<dbReference type="InterPro" id="IPR036282">
    <property type="entry name" value="Glutathione-S-Trfase_C_sf"/>
</dbReference>
<evidence type="ECO:0000313" key="14">
    <source>
        <dbReference type="EMBL" id="CAG8546417.1"/>
    </source>
</evidence>
<protein>
    <submittedName>
        <fullName evidence="14">7866_t:CDS:1</fullName>
    </submittedName>
</protein>
<evidence type="ECO:0000256" key="7">
    <source>
        <dbReference type="ARBA" id="ARBA00022679"/>
    </source>
</evidence>
<keyword evidence="10" id="KW-0413">Isomerase</keyword>
<evidence type="ECO:0000256" key="8">
    <source>
        <dbReference type="ARBA" id="ARBA00022878"/>
    </source>
</evidence>
<dbReference type="InterPro" id="IPR004046">
    <property type="entry name" value="GST_C"/>
</dbReference>
<accession>A0A9N9AVL1</accession>
<evidence type="ECO:0000259" key="12">
    <source>
        <dbReference type="PROSITE" id="PS50404"/>
    </source>
</evidence>
<gene>
    <name evidence="14" type="ORF">DEBURN_LOCUS6877</name>
</gene>
<dbReference type="FunFam" id="3.40.30.10:FF:000041">
    <property type="entry name" value="Maleylacetoacetate isomerase isoform 1"/>
    <property type="match status" value="1"/>
</dbReference>
<keyword evidence="7" id="KW-0808">Transferase</keyword>
<comment type="subcellular location">
    <subcellularLocation>
        <location evidence="3">Cytoplasm</location>
    </subcellularLocation>
</comment>
<dbReference type="InterPro" id="IPR005955">
    <property type="entry name" value="GST_Zeta"/>
</dbReference>
<dbReference type="NCBIfam" id="TIGR01262">
    <property type="entry name" value="maiA"/>
    <property type="match status" value="1"/>
</dbReference>
<dbReference type="PANTHER" id="PTHR42673">
    <property type="entry name" value="MALEYLACETOACETATE ISOMERASE"/>
    <property type="match status" value="1"/>
</dbReference>
<evidence type="ECO:0000259" key="13">
    <source>
        <dbReference type="PROSITE" id="PS50405"/>
    </source>
</evidence>
<comment type="pathway">
    <text evidence="4">Amino-acid degradation; L-phenylalanine degradation; acetoacetate and fumarate from L-phenylalanine: step 5/6.</text>
</comment>
<comment type="caution">
    <text evidence="14">The sequence shown here is derived from an EMBL/GenBank/DDBJ whole genome shotgun (WGS) entry which is preliminary data.</text>
</comment>
<organism evidence="14 15">
    <name type="scientific">Diversispora eburnea</name>
    <dbReference type="NCBI Taxonomy" id="1213867"/>
    <lineage>
        <taxon>Eukaryota</taxon>
        <taxon>Fungi</taxon>
        <taxon>Fungi incertae sedis</taxon>
        <taxon>Mucoromycota</taxon>
        <taxon>Glomeromycotina</taxon>
        <taxon>Glomeromycetes</taxon>
        <taxon>Diversisporales</taxon>
        <taxon>Diversisporaceae</taxon>
        <taxon>Diversispora</taxon>
    </lineage>
</organism>
<dbReference type="Gene3D" id="1.20.1050.10">
    <property type="match status" value="1"/>
</dbReference>
<evidence type="ECO:0000256" key="1">
    <source>
        <dbReference type="ARBA" id="ARBA00001622"/>
    </source>
</evidence>
<dbReference type="SUPFAM" id="SSF52833">
    <property type="entry name" value="Thioredoxin-like"/>
    <property type="match status" value="1"/>
</dbReference>
<evidence type="ECO:0000256" key="6">
    <source>
        <dbReference type="ARBA" id="ARBA00022490"/>
    </source>
</evidence>
<evidence type="ECO:0000313" key="15">
    <source>
        <dbReference type="Proteomes" id="UP000789706"/>
    </source>
</evidence>
<comment type="similarity">
    <text evidence="5">Belongs to the GST superfamily. Zeta family.</text>
</comment>
<proteinExistence type="inferred from homology"/>
<comment type="catalytic activity">
    <reaction evidence="11">
        <text>RX + glutathione = an S-substituted glutathione + a halide anion + H(+)</text>
        <dbReference type="Rhea" id="RHEA:16437"/>
        <dbReference type="ChEBI" id="CHEBI:15378"/>
        <dbReference type="ChEBI" id="CHEBI:16042"/>
        <dbReference type="ChEBI" id="CHEBI:17792"/>
        <dbReference type="ChEBI" id="CHEBI:57925"/>
        <dbReference type="ChEBI" id="CHEBI:90779"/>
        <dbReference type="EC" id="2.5.1.18"/>
    </reaction>
</comment>
<keyword evidence="9" id="KW-0585">Phenylalanine catabolism</keyword>